<evidence type="ECO:0000313" key="3">
    <source>
        <dbReference type="WBParaSite" id="ALUE_0002078301-mRNA-1"/>
    </source>
</evidence>
<organism evidence="2 3">
    <name type="scientific">Ascaris lumbricoides</name>
    <name type="common">Giant roundworm</name>
    <dbReference type="NCBI Taxonomy" id="6252"/>
    <lineage>
        <taxon>Eukaryota</taxon>
        <taxon>Metazoa</taxon>
        <taxon>Ecdysozoa</taxon>
        <taxon>Nematoda</taxon>
        <taxon>Chromadorea</taxon>
        <taxon>Rhabditida</taxon>
        <taxon>Spirurina</taxon>
        <taxon>Ascaridomorpha</taxon>
        <taxon>Ascaridoidea</taxon>
        <taxon>Ascarididae</taxon>
        <taxon>Ascaris</taxon>
    </lineage>
</organism>
<dbReference type="AlphaFoldDB" id="A0A0M3IPV5"/>
<name>A0A0M3IPV5_ASCLU</name>
<sequence length="110" mass="13078">MKYLGSTLQVRNLFNLSQYRDDLYYAFGLLCLGSWFIFNLWILRDYFFPWWFPPIYTDGGLKKEKLELKKIELIRKARLSSAFTITTSIAIPPEAQDSFYTPPMLNEMIF</sequence>
<proteinExistence type="predicted"/>
<keyword evidence="1" id="KW-0812">Transmembrane</keyword>
<keyword evidence="1" id="KW-0472">Membrane</keyword>
<reference evidence="3" key="1">
    <citation type="submission" date="2017-02" db="UniProtKB">
        <authorList>
            <consortium name="WormBaseParasite"/>
        </authorList>
    </citation>
    <scope>IDENTIFICATION</scope>
</reference>
<accession>A0A0M3IPV5</accession>
<keyword evidence="2" id="KW-1185">Reference proteome</keyword>
<protein>
    <submittedName>
        <fullName evidence="3">Bestrophin homolog</fullName>
    </submittedName>
</protein>
<dbReference type="Proteomes" id="UP000036681">
    <property type="component" value="Unplaced"/>
</dbReference>
<dbReference type="WBParaSite" id="ALUE_0002078301-mRNA-1">
    <property type="protein sequence ID" value="ALUE_0002078301-mRNA-1"/>
    <property type="gene ID" value="ALUE_0002078301"/>
</dbReference>
<feature type="transmembrane region" description="Helical" evidence="1">
    <location>
        <begin position="23"/>
        <end position="43"/>
    </location>
</feature>
<evidence type="ECO:0000313" key="2">
    <source>
        <dbReference type="Proteomes" id="UP000036681"/>
    </source>
</evidence>
<evidence type="ECO:0000256" key="1">
    <source>
        <dbReference type="SAM" id="Phobius"/>
    </source>
</evidence>
<keyword evidence="1" id="KW-1133">Transmembrane helix</keyword>